<reference evidence="2" key="1">
    <citation type="submission" date="2022-10" db="EMBL/GenBank/DDBJ databases">
        <title>Luteolibacter sp. GHJ8, whole genome shotgun sequencing project.</title>
        <authorList>
            <person name="Zhao G."/>
            <person name="Shen L."/>
        </authorList>
    </citation>
    <scope>NUCLEOTIDE SEQUENCE</scope>
    <source>
        <strain evidence="2">GHJ8</strain>
    </source>
</reference>
<evidence type="ECO:0000256" key="1">
    <source>
        <dbReference type="SAM" id="SignalP"/>
    </source>
</evidence>
<feature type="chain" id="PRO_5045131670" evidence="1">
    <location>
        <begin position="32"/>
        <end position="223"/>
    </location>
</feature>
<name>A0ABT3G1Q5_9BACT</name>
<dbReference type="RefSeq" id="WP_264513267.1">
    <property type="nucleotide sequence ID" value="NZ_JAPDDR010000004.1"/>
</dbReference>
<comment type="caution">
    <text evidence="2">The sequence shown here is derived from an EMBL/GenBank/DDBJ whole genome shotgun (WGS) entry which is preliminary data.</text>
</comment>
<evidence type="ECO:0000313" key="2">
    <source>
        <dbReference type="EMBL" id="MCW1913766.1"/>
    </source>
</evidence>
<protein>
    <submittedName>
        <fullName evidence="2">Uncharacterized protein</fullName>
    </submittedName>
</protein>
<dbReference type="EMBL" id="JAPDDR010000004">
    <property type="protein sequence ID" value="MCW1913766.1"/>
    <property type="molecule type" value="Genomic_DNA"/>
</dbReference>
<organism evidence="2 3">
    <name type="scientific">Luteolibacter rhizosphaerae</name>
    <dbReference type="NCBI Taxonomy" id="2989719"/>
    <lineage>
        <taxon>Bacteria</taxon>
        <taxon>Pseudomonadati</taxon>
        <taxon>Verrucomicrobiota</taxon>
        <taxon>Verrucomicrobiia</taxon>
        <taxon>Verrucomicrobiales</taxon>
        <taxon>Verrucomicrobiaceae</taxon>
        <taxon>Luteolibacter</taxon>
    </lineage>
</organism>
<dbReference type="Proteomes" id="UP001165653">
    <property type="component" value="Unassembled WGS sequence"/>
</dbReference>
<keyword evidence="1" id="KW-0732">Signal</keyword>
<accession>A0ABT3G1Q5</accession>
<feature type="signal peptide" evidence="1">
    <location>
        <begin position="1"/>
        <end position="31"/>
    </location>
</feature>
<evidence type="ECO:0000313" key="3">
    <source>
        <dbReference type="Proteomes" id="UP001165653"/>
    </source>
</evidence>
<proteinExistence type="predicted"/>
<gene>
    <name evidence="2" type="ORF">OJ996_09280</name>
</gene>
<sequence length="223" mass="25189">MLPQARRDFSRLRAIGVMCFLALTAFSSSLASPGEDDTRRFITLTEDGVLAGTPWIKEKQPEALPPKGFVAEIEVQETGIGAFCEILTCYQVADWTKALTPSDRPTGQPKTFHFYLDGLPAKQSFTFLFETDLDWKIKKVGHFRCFPTTDSAVFFVKVPEGNFVVACLDLDQRLSTKKLVQSPARKERKRSWSDLADFKIDSTELLQHLNRRKLSDGNYNSAE</sequence>
<keyword evidence="3" id="KW-1185">Reference proteome</keyword>